<gene>
    <name evidence="1" type="ORF">QFC24_005323</name>
</gene>
<proteinExistence type="predicted"/>
<reference evidence="1" key="1">
    <citation type="submission" date="2023-04" db="EMBL/GenBank/DDBJ databases">
        <title>Draft Genome sequencing of Naganishia species isolated from polar environments using Oxford Nanopore Technology.</title>
        <authorList>
            <person name="Leo P."/>
            <person name="Venkateswaran K."/>
        </authorList>
    </citation>
    <scope>NUCLEOTIDE SEQUENCE</scope>
    <source>
        <strain evidence="1">DBVPG 5303</strain>
    </source>
</reference>
<accession>A0ACC2X8Y5</accession>
<evidence type="ECO:0000313" key="1">
    <source>
        <dbReference type="EMBL" id="KAJ9120367.1"/>
    </source>
</evidence>
<organism evidence="1 2">
    <name type="scientific">Naganishia onofrii</name>
    <dbReference type="NCBI Taxonomy" id="1851511"/>
    <lineage>
        <taxon>Eukaryota</taxon>
        <taxon>Fungi</taxon>
        <taxon>Dikarya</taxon>
        <taxon>Basidiomycota</taxon>
        <taxon>Agaricomycotina</taxon>
        <taxon>Tremellomycetes</taxon>
        <taxon>Filobasidiales</taxon>
        <taxon>Filobasidiaceae</taxon>
        <taxon>Naganishia</taxon>
    </lineage>
</organism>
<name>A0ACC2X8Y5_9TREE</name>
<dbReference type="Proteomes" id="UP001234202">
    <property type="component" value="Unassembled WGS sequence"/>
</dbReference>
<sequence>MATQWTKLTFKLNTGREIPAIGLGTWQSKPNEVRKAVKAALLAGYKHIDTYVAVFPPSTTLCDPSAHPRVTCSAQAYGNEAEVGDGIQDAGVPRESFFLTTKIDNMNHKHVAQTMDESLKKLKTDYVDLVLMHWPVSIDPIDSEKQTIVYKDWKFTDTWREMEKLVETGKARAIGVSNFGIRNLETLLASAKIVPAVDQIELHPCSPSTKLVEFCKSKGIHVTAYSCLGSTDSPLAHNQTLQAVADAHGKSPQQVLLVWGLKRGTSVIPKSVTESRIKGNFDLDGLDLTEEEMEKLNNIPERFKVCNEWLPEKIFSSEKEGRDFYDGDKLFEKKN</sequence>
<comment type="caution">
    <text evidence="1">The sequence shown here is derived from an EMBL/GenBank/DDBJ whole genome shotgun (WGS) entry which is preliminary data.</text>
</comment>
<dbReference type="EMBL" id="JASBWV010000021">
    <property type="protein sequence ID" value="KAJ9120367.1"/>
    <property type="molecule type" value="Genomic_DNA"/>
</dbReference>
<protein>
    <submittedName>
        <fullName evidence="1">Uncharacterized protein</fullName>
    </submittedName>
</protein>
<evidence type="ECO:0000313" key="2">
    <source>
        <dbReference type="Proteomes" id="UP001234202"/>
    </source>
</evidence>
<keyword evidence="2" id="KW-1185">Reference proteome</keyword>